<name>A0A077DCC4_9BURK</name>
<evidence type="ECO:0000256" key="1">
    <source>
        <dbReference type="SAM" id="Phobius"/>
    </source>
</evidence>
<protein>
    <submittedName>
        <fullName evidence="2">Uncharacterized protein</fullName>
    </submittedName>
</protein>
<feature type="transmembrane region" description="Helical" evidence="1">
    <location>
        <begin position="6"/>
        <end position="23"/>
    </location>
</feature>
<keyword evidence="3" id="KW-1185">Reference proteome</keyword>
<keyword evidence="1" id="KW-1133">Transmembrane helix</keyword>
<evidence type="ECO:0000313" key="3">
    <source>
        <dbReference type="Proteomes" id="UP000028945"/>
    </source>
</evidence>
<reference evidence="2 3" key="1">
    <citation type="journal article" date="2014" name="BMC Genomics">
        <title>A genomic perspective on a new bacterial genus and species from the Alcaligenaceae family, Basilea psittacipulmonis.</title>
        <authorList>
            <person name="Whiteson K.L."/>
            <person name="Hernandez D."/>
            <person name="Lazarevic V."/>
            <person name="Gaia N."/>
            <person name="Farinelli L."/>
            <person name="Francois P."/>
            <person name="Pilo P."/>
            <person name="Frey J."/>
            <person name="Schrenzel J."/>
        </authorList>
    </citation>
    <scope>NUCLEOTIDE SEQUENCE [LARGE SCALE GENOMIC DNA]</scope>
    <source>
        <strain evidence="2 3">DSM 24701</strain>
    </source>
</reference>
<gene>
    <name evidence="2" type="ORF">IX83_03820</name>
</gene>
<proteinExistence type="predicted"/>
<dbReference type="KEGG" id="bpsi:IX83_03820"/>
<sequence>MSKIVWPLLIGILVLVFFLFGYFTQNKDDFESWAKQQKEADEQLIKRANIHSYQDCLAWTAEQKINPASCQKLWEKDKSE</sequence>
<dbReference type="HOGENOM" id="CLU_2582600_0_0_4"/>
<dbReference type="EMBL" id="CP009238">
    <property type="protein sequence ID" value="AIL32550.1"/>
    <property type="molecule type" value="Genomic_DNA"/>
</dbReference>
<evidence type="ECO:0000313" key="2">
    <source>
        <dbReference type="EMBL" id="AIL32550.1"/>
    </source>
</evidence>
<organism evidence="2 3">
    <name type="scientific">Basilea psittacipulmonis DSM 24701</name>
    <dbReference type="NCBI Taxonomy" id="1072685"/>
    <lineage>
        <taxon>Bacteria</taxon>
        <taxon>Pseudomonadati</taxon>
        <taxon>Pseudomonadota</taxon>
        <taxon>Betaproteobacteria</taxon>
        <taxon>Burkholderiales</taxon>
        <taxon>Alcaligenaceae</taxon>
        <taxon>Basilea</taxon>
    </lineage>
</organism>
<dbReference type="Proteomes" id="UP000028945">
    <property type="component" value="Chromosome"/>
</dbReference>
<accession>A0A077DCC4</accession>
<dbReference type="AlphaFoldDB" id="A0A077DCC4"/>
<dbReference type="RefSeq" id="WP_038499338.1">
    <property type="nucleotide sequence ID" value="NZ_AFWK01000107.1"/>
</dbReference>
<keyword evidence="1" id="KW-0472">Membrane</keyword>
<keyword evidence="1" id="KW-0812">Transmembrane</keyword>
<dbReference type="STRING" id="1072685.IX83_03820"/>